<proteinExistence type="predicted"/>
<keyword evidence="3" id="KW-1185">Reference proteome</keyword>
<dbReference type="Proteomes" id="UP000406256">
    <property type="component" value="Unassembled WGS sequence"/>
</dbReference>
<sequence length="156" mass="16803">MPERCLSPFRNMAMLGALVGVLGLTACTTRPFQPAPPLYTLWAKPGVDEQGVRRAMLTCGFPDSAYVSTKAMSTNDWAKGELCMIERGFQYQDRRILCTDLRDLPACANVPRGKTFGTDPDFDPTSVPPRDPAAACRGTPADATQGCAPSTSSGRK</sequence>
<gene>
    <name evidence="2" type="ORF">PAN31108_02685</name>
</gene>
<evidence type="ECO:0000313" key="2">
    <source>
        <dbReference type="EMBL" id="VVE12205.1"/>
    </source>
</evidence>
<dbReference type="EMBL" id="CABPSB010000008">
    <property type="protein sequence ID" value="VVE12205.1"/>
    <property type="molecule type" value="Genomic_DNA"/>
</dbReference>
<dbReference type="AlphaFoldDB" id="A0A5E4VMF1"/>
<evidence type="ECO:0000313" key="3">
    <source>
        <dbReference type="Proteomes" id="UP000406256"/>
    </source>
</evidence>
<feature type="compositionally biased region" description="Polar residues" evidence="1">
    <location>
        <begin position="147"/>
        <end position="156"/>
    </location>
</feature>
<evidence type="ECO:0008006" key="4">
    <source>
        <dbReference type="Google" id="ProtNLM"/>
    </source>
</evidence>
<dbReference type="PROSITE" id="PS51257">
    <property type="entry name" value="PROKAR_LIPOPROTEIN"/>
    <property type="match status" value="1"/>
</dbReference>
<reference evidence="2 3" key="1">
    <citation type="submission" date="2019-08" db="EMBL/GenBank/DDBJ databases">
        <authorList>
            <person name="Peeters C."/>
        </authorList>
    </citation>
    <scope>NUCLEOTIDE SEQUENCE [LARGE SCALE GENOMIC DNA]</scope>
    <source>
        <strain evidence="2 3">LMG 31108</strain>
    </source>
</reference>
<organism evidence="2 3">
    <name type="scientific">Pandoraea anhela</name>
    <dbReference type="NCBI Taxonomy" id="2508295"/>
    <lineage>
        <taxon>Bacteria</taxon>
        <taxon>Pseudomonadati</taxon>
        <taxon>Pseudomonadota</taxon>
        <taxon>Betaproteobacteria</taxon>
        <taxon>Burkholderiales</taxon>
        <taxon>Burkholderiaceae</taxon>
        <taxon>Pandoraea</taxon>
    </lineage>
</organism>
<accession>A0A5E4VMF1</accession>
<feature type="region of interest" description="Disordered" evidence="1">
    <location>
        <begin position="113"/>
        <end position="156"/>
    </location>
</feature>
<protein>
    <recommendedName>
        <fullName evidence="4">Lipoprotein</fullName>
    </recommendedName>
</protein>
<name>A0A5E4VMF1_9BURK</name>
<evidence type="ECO:0000256" key="1">
    <source>
        <dbReference type="SAM" id="MobiDB-lite"/>
    </source>
</evidence>